<evidence type="ECO:0000256" key="1">
    <source>
        <dbReference type="SAM" id="MobiDB-lite"/>
    </source>
</evidence>
<protein>
    <submittedName>
        <fullName evidence="2">Uncharacterized protein</fullName>
    </submittedName>
</protein>
<evidence type="ECO:0000313" key="3">
    <source>
        <dbReference type="Proteomes" id="UP001233999"/>
    </source>
</evidence>
<comment type="caution">
    <text evidence="2">The sequence shown here is derived from an EMBL/GenBank/DDBJ whole genome shotgun (WGS) entry which is preliminary data.</text>
</comment>
<proteinExistence type="predicted"/>
<dbReference type="EMBL" id="JASPKZ010001672">
    <property type="protein sequence ID" value="KAJ9597178.1"/>
    <property type="molecule type" value="Genomic_DNA"/>
</dbReference>
<evidence type="ECO:0000313" key="2">
    <source>
        <dbReference type="EMBL" id="KAJ9597178.1"/>
    </source>
</evidence>
<keyword evidence="3" id="KW-1185">Reference proteome</keyword>
<accession>A0AAD8ENX7</accession>
<reference evidence="2" key="1">
    <citation type="journal article" date="2023" name="IScience">
        <title>Live-bearing cockroach genome reveals convergent evolutionary mechanisms linked to viviparity in insects and beyond.</title>
        <authorList>
            <person name="Fouks B."/>
            <person name="Harrison M.C."/>
            <person name="Mikhailova A.A."/>
            <person name="Marchal E."/>
            <person name="English S."/>
            <person name="Carruthers M."/>
            <person name="Jennings E.C."/>
            <person name="Chiamaka E.L."/>
            <person name="Frigard R.A."/>
            <person name="Pippel M."/>
            <person name="Attardo G.M."/>
            <person name="Benoit J.B."/>
            <person name="Bornberg-Bauer E."/>
            <person name="Tobe S.S."/>
        </authorList>
    </citation>
    <scope>NUCLEOTIDE SEQUENCE</scope>
    <source>
        <strain evidence="2">Stay&amp;Tobe</strain>
    </source>
</reference>
<dbReference type="Proteomes" id="UP001233999">
    <property type="component" value="Unassembled WGS sequence"/>
</dbReference>
<feature type="compositionally biased region" description="Basic and acidic residues" evidence="1">
    <location>
        <begin position="1"/>
        <end position="19"/>
    </location>
</feature>
<name>A0AAD8ENX7_DIPPU</name>
<dbReference type="AlphaFoldDB" id="A0AAD8ENX7"/>
<reference evidence="2" key="2">
    <citation type="submission" date="2023-05" db="EMBL/GenBank/DDBJ databases">
        <authorList>
            <person name="Fouks B."/>
        </authorList>
    </citation>
    <scope>NUCLEOTIDE SEQUENCE</scope>
    <source>
        <strain evidence="2">Stay&amp;Tobe</strain>
        <tissue evidence="2">Testes</tissue>
    </source>
</reference>
<feature type="region of interest" description="Disordered" evidence="1">
    <location>
        <begin position="1"/>
        <end position="36"/>
    </location>
</feature>
<sequence length="137" mass="15989">MPQLNEKQDDYNISKDDITIQRLPDDDDANPNWQQVRRKKPKYIEISKYLQNIPSINAYNPHDTLMDDTENAENINSSQSTKPLPHKPPPIFIPDAVNVPELKNCVKQKLSDSDFSYKMYKEEVKILPTSTELTDRW</sequence>
<gene>
    <name evidence="2" type="ORF">L9F63_026932</name>
</gene>
<organism evidence="2 3">
    <name type="scientific">Diploptera punctata</name>
    <name type="common">Pacific beetle cockroach</name>
    <dbReference type="NCBI Taxonomy" id="6984"/>
    <lineage>
        <taxon>Eukaryota</taxon>
        <taxon>Metazoa</taxon>
        <taxon>Ecdysozoa</taxon>
        <taxon>Arthropoda</taxon>
        <taxon>Hexapoda</taxon>
        <taxon>Insecta</taxon>
        <taxon>Pterygota</taxon>
        <taxon>Neoptera</taxon>
        <taxon>Polyneoptera</taxon>
        <taxon>Dictyoptera</taxon>
        <taxon>Blattodea</taxon>
        <taxon>Blaberoidea</taxon>
        <taxon>Blaberidae</taxon>
        <taxon>Diplopterinae</taxon>
        <taxon>Diploptera</taxon>
    </lineage>
</organism>